<evidence type="ECO:0000313" key="2">
    <source>
        <dbReference type="EMBL" id="KAK0465566.1"/>
    </source>
</evidence>
<keyword evidence="1" id="KW-0812">Transmembrane</keyword>
<sequence>MNAKYSRARSESPVSDDSLDAVYRPGFKSRRRTYISAAVLLTFLSLMALVSFSFWTASPTVSRAAEPSHEDSSELTAVEPDVLGPSNYVLGAPTEHFRDNLRPDVQYITSWISAGWSELFC</sequence>
<evidence type="ECO:0000256" key="1">
    <source>
        <dbReference type="SAM" id="Phobius"/>
    </source>
</evidence>
<comment type="caution">
    <text evidence="2">The sequence shown here is derived from an EMBL/GenBank/DDBJ whole genome shotgun (WGS) entry which is preliminary data.</text>
</comment>
<proteinExistence type="predicted"/>
<dbReference type="Proteomes" id="UP001175211">
    <property type="component" value="Unassembled WGS sequence"/>
</dbReference>
<organism evidence="2 3">
    <name type="scientific">Armillaria tabescens</name>
    <name type="common">Ringless honey mushroom</name>
    <name type="synonym">Agaricus tabescens</name>
    <dbReference type="NCBI Taxonomy" id="1929756"/>
    <lineage>
        <taxon>Eukaryota</taxon>
        <taxon>Fungi</taxon>
        <taxon>Dikarya</taxon>
        <taxon>Basidiomycota</taxon>
        <taxon>Agaricomycotina</taxon>
        <taxon>Agaricomycetes</taxon>
        <taxon>Agaricomycetidae</taxon>
        <taxon>Agaricales</taxon>
        <taxon>Marasmiineae</taxon>
        <taxon>Physalacriaceae</taxon>
        <taxon>Desarmillaria</taxon>
    </lineage>
</organism>
<gene>
    <name evidence="2" type="ORF">EV420DRAFT_1514935</name>
</gene>
<dbReference type="AlphaFoldDB" id="A0AA39T598"/>
<evidence type="ECO:0000313" key="3">
    <source>
        <dbReference type="Proteomes" id="UP001175211"/>
    </source>
</evidence>
<keyword evidence="3" id="KW-1185">Reference proteome</keyword>
<keyword evidence="1" id="KW-1133">Transmembrane helix</keyword>
<dbReference type="EMBL" id="JAUEPS010000005">
    <property type="protein sequence ID" value="KAK0465566.1"/>
    <property type="molecule type" value="Genomic_DNA"/>
</dbReference>
<dbReference type="RefSeq" id="XP_060336614.1">
    <property type="nucleotide sequence ID" value="XM_060471861.1"/>
</dbReference>
<feature type="transmembrane region" description="Helical" evidence="1">
    <location>
        <begin position="34"/>
        <end position="55"/>
    </location>
</feature>
<keyword evidence="1" id="KW-0472">Membrane</keyword>
<accession>A0AA39T598</accession>
<protein>
    <submittedName>
        <fullName evidence="2">Uncharacterized protein</fullName>
    </submittedName>
</protein>
<reference evidence="2" key="1">
    <citation type="submission" date="2023-06" db="EMBL/GenBank/DDBJ databases">
        <authorList>
            <consortium name="Lawrence Berkeley National Laboratory"/>
            <person name="Ahrendt S."/>
            <person name="Sahu N."/>
            <person name="Indic B."/>
            <person name="Wong-Bajracharya J."/>
            <person name="Merenyi Z."/>
            <person name="Ke H.-M."/>
            <person name="Monk M."/>
            <person name="Kocsube S."/>
            <person name="Drula E."/>
            <person name="Lipzen A."/>
            <person name="Balint B."/>
            <person name="Henrissat B."/>
            <person name="Andreopoulos B."/>
            <person name="Martin F.M."/>
            <person name="Harder C.B."/>
            <person name="Rigling D."/>
            <person name="Ford K.L."/>
            <person name="Foster G.D."/>
            <person name="Pangilinan J."/>
            <person name="Papanicolaou A."/>
            <person name="Barry K."/>
            <person name="LaButti K."/>
            <person name="Viragh M."/>
            <person name="Koriabine M."/>
            <person name="Yan M."/>
            <person name="Riley R."/>
            <person name="Champramary S."/>
            <person name="Plett K.L."/>
            <person name="Tsai I.J."/>
            <person name="Slot J."/>
            <person name="Sipos G."/>
            <person name="Plett J."/>
            <person name="Nagy L.G."/>
            <person name="Grigoriev I.V."/>
        </authorList>
    </citation>
    <scope>NUCLEOTIDE SEQUENCE</scope>
    <source>
        <strain evidence="2">CCBAS 213</strain>
    </source>
</reference>
<dbReference type="GeneID" id="85355409"/>
<name>A0AA39T598_ARMTA</name>